<dbReference type="Pfam" id="PF05699">
    <property type="entry name" value="Dimer_Tnp_hAT"/>
    <property type="match status" value="1"/>
</dbReference>
<dbReference type="Proteomes" id="UP000887159">
    <property type="component" value="Unassembled WGS sequence"/>
</dbReference>
<dbReference type="AlphaFoldDB" id="A0A8X6VIS7"/>
<evidence type="ECO:0000313" key="2">
    <source>
        <dbReference type="EMBL" id="GFY08829.1"/>
    </source>
</evidence>
<evidence type="ECO:0000259" key="1">
    <source>
        <dbReference type="Pfam" id="PF05699"/>
    </source>
</evidence>
<dbReference type="EMBL" id="BMAU01021284">
    <property type="protein sequence ID" value="GFY08829.1"/>
    <property type="molecule type" value="Genomic_DNA"/>
</dbReference>
<keyword evidence="3" id="KW-1185">Reference proteome</keyword>
<comment type="caution">
    <text evidence="2">The sequence shown here is derived from an EMBL/GenBank/DDBJ whole genome shotgun (WGS) entry which is preliminary data.</text>
</comment>
<feature type="domain" description="HAT C-terminal dimerisation" evidence="1">
    <location>
        <begin position="65"/>
        <end position="116"/>
    </location>
</feature>
<dbReference type="InterPro" id="IPR012337">
    <property type="entry name" value="RNaseH-like_sf"/>
</dbReference>
<dbReference type="InterPro" id="IPR008906">
    <property type="entry name" value="HATC_C_dom"/>
</dbReference>
<gene>
    <name evidence="2" type="primary">AVEN_105532_1</name>
    <name evidence="2" type="ORF">TNCV_4660221</name>
</gene>
<accession>A0A8X6VIS7</accession>
<evidence type="ECO:0000313" key="3">
    <source>
        <dbReference type="Proteomes" id="UP000887159"/>
    </source>
</evidence>
<dbReference type="SUPFAM" id="SSF53098">
    <property type="entry name" value="Ribonuclease H-like"/>
    <property type="match status" value="1"/>
</dbReference>
<dbReference type="GO" id="GO:0046983">
    <property type="term" value="F:protein dimerization activity"/>
    <property type="evidence" value="ECO:0007669"/>
    <property type="project" value="InterPro"/>
</dbReference>
<reference evidence="2" key="1">
    <citation type="submission" date="2020-08" db="EMBL/GenBank/DDBJ databases">
        <title>Multicomponent nature underlies the extraordinary mechanical properties of spider dragline silk.</title>
        <authorList>
            <person name="Kono N."/>
            <person name="Nakamura H."/>
            <person name="Mori M."/>
            <person name="Yoshida Y."/>
            <person name="Ohtoshi R."/>
            <person name="Malay A.D."/>
            <person name="Moran D.A.P."/>
            <person name="Tomita M."/>
            <person name="Numata K."/>
            <person name="Arakawa K."/>
        </authorList>
    </citation>
    <scope>NUCLEOTIDE SEQUENCE</scope>
</reference>
<sequence length="121" mass="13601">MSNSSHSEEEIIEILKEKPLALGEKLEKAIYSKTKVLYSSTKKRTSSNKIMKQEMQLLDSTENPSPNFIKLCEALKTIPSTSVEAERAFSAAGLFVIKLITRLSDKSVNCICFLKSYFKFG</sequence>
<organism evidence="2 3">
    <name type="scientific">Trichonephila clavipes</name>
    <name type="common">Golden silk orbweaver</name>
    <name type="synonym">Nephila clavipes</name>
    <dbReference type="NCBI Taxonomy" id="2585209"/>
    <lineage>
        <taxon>Eukaryota</taxon>
        <taxon>Metazoa</taxon>
        <taxon>Ecdysozoa</taxon>
        <taxon>Arthropoda</taxon>
        <taxon>Chelicerata</taxon>
        <taxon>Arachnida</taxon>
        <taxon>Araneae</taxon>
        <taxon>Araneomorphae</taxon>
        <taxon>Entelegynae</taxon>
        <taxon>Araneoidea</taxon>
        <taxon>Nephilidae</taxon>
        <taxon>Trichonephila</taxon>
    </lineage>
</organism>
<protein>
    <recommendedName>
        <fullName evidence="1">HAT C-terminal dimerisation domain-containing protein</fullName>
    </recommendedName>
</protein>
<name>A0A8X6VIS7_TRICX</name>
<proteinExistence type="predicted"/>